<dbReference type="PROSITE" id="PS50011">
    <property type="entry name" value="PROTEIN_KINASE_DOM"/>
    <property type="match status" value="1"/>
</dbReference>
<keyword evidence="2" id="KW-0418">Kinase</keyword>
<reference evidence="2" key="1">
    <citation type="submission" date="2013-10" db="EMBL/GenBank/DDBJ databases">
        <title>Genomic analysis of the causative agents of coccidiosis in chickens.</title>
        <authorList>
            <person name="Reid A.J."/>
            <person name="Blake D."/>
            <person name="Billington K."/>
            <person name="Browne H."/>
            <person name="Dunn M."/>
            <person name="Hung S."/>
            <person name="Kawahara F."/>
            <person name="Miranda-Saavedra D."/>
            <person name="Mourier T."/>
            <person name="Nagra H."/>
            <person name="Otto T.D."/>
            <person name="Rawlings N."/>
            <person name="Sanchez A."/>
            <person name="Sanders M."/>
            <person name="Subramaniam C."/>
            <person name="Tay Y."/>
            <person name="Dear P."/>
            <person name="Doerig C."/>
            <person name="Gruber A."/>
            <person name="Parkinson J."/>
            <person name="Shirley M."/>
            <person name="Wan K.L."/>
            <person name="Berriman M."/>
            <person name="Tomley F."/>
            <person name="Pain A."/>
        </authorList>
    </citation>
    <scope>NUCLEOTIDE SEQUENCE [LARGE SCALE GENOMIC DNA]</scope>
    <source>
        <strain evidence="2">Houghton</strain>
    </source>
</reference>
<dbReference type="SUPFAM" id="SSF56112">
    <property type="entry name" value="Protein kinase-like (PK-like)"/>
    <property type="match status" value="1"/>
</dbReference>
<dbReference type="InterPro" id="IPR011009">
    <property type="entry name" value="Kinase-like_dom_sf"/>
</dbReference>
<evidence type="ECO:0000313" key="3">
    <source>
        <dbReference type="Proteomes" id="UP000030747"/>
    </source>
</evidence>
<gene>
    <name evidence="2" type="ORF">ETH_00040040</name>
</gene>
<feature type="non-terminal residue" evidence="2">
    <location>
        <position position="1"/>
    </location>
</feature>
<evidence type="ECO:0000313" key="2">
    <source>
        <dbReference type="EMBL" id="CDJ44530.1"/>
    </source>
</evidence>
<dbReference type="VEuPathDB" id="ToxoDB:ETH_00040040"/>
<organism evidence="2 3">
    <name type="scientific">Eimeria tenella</name>
    <name type="common">Coccidian parasite</name>
    <dbReference type="NCBI Taxonomy" id="5802"/>
    <lineage>
        <taxon>Eukaryota</taxon>
        <taxon>Sar</taxon>
        <taxon>Alveolata</taxon>
        <taxon>Apicomplexa</taxon>
        <taxon>Conoidasida</taxon>
        <taxon>Coccidia</taxon>
        <taxon>Eucoccidiorida</taxon>
        <taxon>Eimeriorina</taxon>
        <taxon>Eimeriidae</taxon>
        <taxon>Eimeria</taxon>
    </lineage>
</organism>
<dbReference type="Gene3D" id="1.10.510.10">
    <property type="entry name" value="Transferase(Phosphotransferase) domain 1"/>
    <property type="match status" value="1"/>
</dbReference>
<sequence length="134" mass="14613">VRWIGRQLLDAVLFLHRRGVAMRDLSLENVLIFRCEQTGAIVPCLTDPGQAVVALPARTAAALAAAEQQQQQQQQQDSLDGLKPAAIRDTSLIVAKALAPEAAAERLSPPKVLLPPNKLFGKSFRPPEVYTRKP</sequence>
<evidence type="ECO:0000259" key="1">
    <source>
        <dbReference type="PROSITE" id="PS50011"/>
    </source>
</evidence>
<keyword evidence="2" id="KW-0808">Transferase</keyword>
<dbReference type="AlphaFoldDB" id="U6L9T5"/>
<name>U6L9T5_EIMTE</name>
<dbReference type="Proteomes" id="UP000030747">
    <property type="component" value="Unassembled WGS sequence"/>
</dbReference>
<proteinExistence type="predicted"/>
<accession>U6L9T5</accession>
<feature type="non-terminal residue" evidence="2">
    <location>
        <position position="134"/>
    </location>
</feature>
<feature type="domain" description="Protein kinase" evidence="1">
    <location>
        <begin position="1"/>
        <end position="134"/>
    </location>
</feature>
<keyword evidence="3" id="KW-1185">Reference proteome</keyword>
<reference evidence="2" key="2">
    <citation type="submission" date="2013-10" db="EMBL/GenBank/DDBJ databases">
        <authorList>
            <person name="Aslett M."/>
        </authorList>
    </citation>
    <scope>NUCLEOTIDE SEQUENCE [LARGE SCALE GENOMIC DNA]</scope>
    <source>
        <strain evidence="2">Houghton</strain>
    </source>
</reference>
<dbReference type="GO" id="GO:0004672">
    <property type="term" value="F:protein kinase activity"/>
    <property type="evidence" value="ECO:0007669"/>
    <property type="project" value="InterPro"/>
</dbReference>
<protein>
    <submittedName>
        <fullName evidence="2">PIK3R4 kinase-related protein, putative</fullName>
    </submittedName>
</protein>
<dbReference type="EMBL" id="HG677249">
    <property type="protein sequence ID" value="CDJ44530.1"/>
    <property type="molecule type" value="Genomic_DNA"/>
</dbReference>
<dbReference type="VEuPathDB" id="ToxoDB:ETH2_1458300"/>
<dbReference type="RefSeq" id="XP_013235278.1">
    <property type="nucleotide sequence ID" value="XM_013379824.1"/>
</dbReference>
<dbReference type="OrthoDB" id="10252171at2759"/>
<dbReference type="GeneID" id="25257048"/>
<dbReference type="InterPro" id="IPR000719">
    <property type="entry name" value="Prot_kinase_dom"/>
</dbReference>
<dbReference type="GO" id="GO:0005524">
    <property type="term" value="F:ATP binding"/>
    <property type="evidence" value="ECO:0007669"/>
    <property type="project" value="InterPro"/>
</dbReference>